<sequence length="467" mass="51623">MKKSYNCVMKVKNVGIKNDFLRHSQQKKAIFDENKKDKFIIKGLDGKKKLNGKISVAGAKNAALPAFAASILFRDRFCVSNVPNIKDVDSINALLEKLGAVVEKQIEKKYRIVTDKIKSIILDTEISKKMRGSIVLTGPLLARFGKVSFPHPGGCVIGARPIDAFLNGFQKMGAKVQNRNGKYIVSIGRNKKLKGAKIFFNKISVTGTETLMLAGILAKGRTVIENAALEPEIKHLADFLNSCGAKIKGAGTSTIEIIGGNLLSAGNKAYKIPPDRIEAGSFLILGALSADNLEITNCDPEHMKALINILRNSGVHIIEEKNKIIIKNNRKIKNKDFKCVDIKTHEYPGFPTDLQSPMAIYLTQVSGKSLLFETIFEGRLNYIDDLIKMGANIIMRDTHRIMIKGPTQLKGRELVGKDLRAEFAFFIAAIVAKGKSIINNVRYIDRGYEQIEKRLSDIGVNIQRING</sequence>
<keyword evidence="5 12" id="KW-0808">Transferase</keyword>
<dbReference type="InterPro" id="IPR013792">
    <property type="entry name" value="RNA3'P_cycl/enolpyr_Trfase_a/b"/>
</dbReference>
<dbReference type="GO" id="GO:0019277">
    <property type="term" value="P:UDP-N-acetylgalactosamine biosynthetic process"/>
    <property type="evidence" value="ECO:0007669"/>
    <property type="project" value="InterPro"/>
</dbReference>
<keyword evidence="4 12" id="KW-0132">Cell division</keyword>
<dbReference type="Gene3D" id="3.65.10.10">
    <property type="entry name" value="Enolpyruvate transferase domain"/>
    <property type="match status" value="2"/>
</dbReference>
<evidence type="ECO:0000256" key="3">
    <source>
        <dbReference type="ARBA" id="ARBA00022490"/>
    </source>
</evidence>
<dbReference type="UniPathway" id="UPA00219"/>
<feature type="binding site" evidence="12">
    <location>
        <position position="375"/>
    </location>
    <ligand>
        <name>UDP-N-acetyl-alpha-D-glucosamine</name>
        <dbReference type="ChEBI" id="CHEBI:57705"/>
    </ligand>
</feature>
<reference evidence="15" key="1">
    <citation type="submission" date="2017-09" db="EMBL/GenBank/DDBJ databases">
        <title>Depth-based differentiation of microbial function through sediment-hosted aquifers and enrichment of novel symbionts in the deep terrestrial subsurface.</title>
        <authorList>
            <person name="Probst A.J."/>
            <person name="Ladd B."/>
            <person name="Jarett J.K."/>
            <person name="Geller-Mcgrath D.E."/>
            <person name="Sieber C.M.K."/>
            <person name="Emerson J.B."/>
            <person name="Anantharaman K."/>
            <person name="Thomas B.C."/>
            <person name="Malmstrom R."/>
            <person name="Stieglmeier M."/>
            <person name="Klingl A."/>
            <person name="Woyke T."/>
            <person name="Ryan C.M."/>
            <person name="Banfield J.F."/>
        </authorList>
    </citation>
    <scope>NUCLEOTIDE SEQUENCE [LARGE SCALE GENOMIC DNA]</scope>
</reference>
<evidence type="ECO:0000256" key="8">
    <source>
        <dbReference type="ARBA" id="ARBA00023306"/>
    </source>
</evidence>
<dbReference type="NCBIfam" id="NF006873">
    <property type="entry name" value="PRK09369.1"/>
    <property type="match status" value="1"/>
</dbReference>
<evidence type="ECO:0000259" key="13">
    <source>
        <dbReference type="Pfam" id="PF00275"/>
    </source>
</evidence>
<evidence type="ECO:0000256" key="2">
    <source>
        <dbReference type="ARBA" id="ARBA00004752"/>
    </source>
</evidence>
<comment type="caution">
    <text evidence="12">Lacks conserved residue(s) required for the propagation of feature annotation.</text>
</comment>
<evidence type="ECO:0000256" key="7">
    <source>
        <dbReference type="ARBA" id="ARBA00022984"/>
    </source>
</evidence>
<dbReference type="PANTHER" id="PTHR43783:SF1">
    <property type="entry name" value="UDP-N-ACETYLGLUCOSAMINE 1-CARBOXYVINYLTRANSFERASE"/>
    <property type="match status" value="1"/>
</dbReference>
<keyword evidence="7 12" id="KW-0573">Peptidoglycan synthesis</keyword>
<dbReference type="Proteomes" id="UP000230481">
    <property type="component" value="Unassembled WGS sequence"/>
</dbReference>
<protein>
    <recommendedName>
        <fullName evidence="12">UDP-N-acetylglucosamine 1-carboxyvinyltransferase</fullName>
        <ecNumber evidence="12">2.5.1.7</ecNumber>
    </recommendedName>
    <alternativeName>
        <fullName evidence="12">Enoylpyruvate transferase</fullName>
    </alternativeName>
    <alternativeName>
        <fullName evidence="12">UDP-N-acetylglucosamine enolpyruvyl transferase</fullName>
        <shortName evidence="12">EPT</shortName>
    </alternativeName>
</protein>
<evidence type="ECO:0000313" key="14">
    <source>
        <dbReference type="EMBL" id="PIT96774.1"/>
    </source>
</evidence>
<dbReference type="HAMAP" id="MF_00111">
    <property type="entry name" value="MurA"/>
    <property type="match status" value="1"/>
</dbReference>
<comment type="caution">
    <text evidence="14">The sequence shown here is derived from an EMBL/GenBank/DDBJ whole genome shotgun (WGS) entry which is preliminary data.</text>
</comment>
<comment type="function">
    <text evidence="12">Cell wall formation. Adds enolpyruvyl to UDP-N-acetylglucosamine.</text>
</comment>
<keyword evidence="9 12" id="KW-0961">Cell wall biogenesis/degradation</keyword>
<dbReference type="GO" id="GO:0071555">
    <property type="term" value="P:cell wall organization"/>
    <property type="evidence" value="ECO:0007669"/>
    <property type="project" value="UniProtKB-KW"/>
</dbReference>
<dbReference type="Pfam" id="PF00275">
    <property type="entry name" value="EPSP_synthase"/>
    <property type="match status" value="1"/>
</dbReference>
<evidence type="ECO:0000256" key="6">
    <source>
        <dbReference type="ARBA" id="ARBA00022960"/>
    </source>
</evidence>
<dbReference type="SUPFAM" id="SSF55205">
    <property type="entry name" value="EPT/RTPC-like"/>
    <property type="match status" value="1"/>
</dbReference>
<dbReference type="GO" id="GO:0005737">
    <property type="term" value="C:cytoplasm"/>
    <property type="evidence" value="ECO:0007669"/>
    <property type="project" value="UniProtKB-SubCell"/>
</dbReference>
<keyword evidence="6 12" id="KW-0133">Cell shape</keyword>
<comment type="subcellular location">
    <subcellularLocation>
        <location evidence="1 12">Cytoplasm</location>
    </subcellularLocation>
</comment>
<dbReference type="GO" id="GO:0008760">
    <property type="term" value="F:UDP-N-acetylglucosamine 1-carboxyvinyltransferase activity"/>
    <property type="evidence" value="ECO:0007669"/>
    <property type="project" value="UniProtKB-UniRule"/>
</dbReference>
<dbReference type="NCBIfam" id="TIGR01072">
    <property type="entry name" value="murA"/>
    <property type="match status" value="1"/>
</dbReference>
<dbReference type="EMBL" id="PFAA01000028">
    <property type="protein sequence ID" value="PIT96774.1"/>
    <property type="molecule type" value="Genomic_DNA"/>
</dbReference>
<evidence type="ECO:0000256" key="4">
    <source>
        <dbReference type="ARBA" id="ARBA00022618"/>
    </source>
</evidence>
<feature type="domain" description="Enolpyruvate transferase" evidence="13">
    <location>
        <begin position="45"/>
        <end position="455"/>
    </location>
</feature>
<dbReference type="EC" id="2.5.1.7" evidence="12"/>
<evidence type="ECO:0000256" key="12">
    <source>
        <dbReference type="HAMAP-Rule" id="MF_00111"/>
    </source>
</evidence>
<feature type="binding site" evidence="12">
    <location>
        <begin position="60"/>
        <end position="61"/>
    </location>
    <ligand>
        <name>phosphoenolpyruvate</name>
        <dbReference type="ChEBI" id="CHEBI:58702"/>
    </ligand>
</feature>
<dbReference type="InterPro" id="IPR036968">
    <property type="entry name" value="Enolpyruvate_Tfrase_sf"/>
</dbReference>
<keyword evidence="3 12" id="KW-0963">Cytoplasm</keyword>
<feature type="modified residue" description="2-(S-cysteinyl)pyruvic acid O-phosphothioketal" evidence="12">
    <location>
        <position position="155"/>
    </location>
</feature>
<evidence type="ECO:0000256" key="11">
    <source>
        <dbReference type="ARBA" id="ARBA00047527"/>
    </source>
</evidence>
<dbReference type="InterPro" id="IPR001986">
    <property type="entry name" value="Enolpyruvate_Tfrase_dom"/>
</dbReference>
<evidence type="ECO:0000256" key="9">
    <source>
        <dbReference type="ARBA" id="ARBA00023316"/>
    </source>
</evidence>
<dbReference type="InterPro" id="IPR050068">
    <property type="entry name" value="MurA_subfamily"/>
</dbReference>
<keyword evidence="8 12" id="KW-0131">Cell cycle</keyword>
<evidence type="ECO:0000313" key="15">
    <source>
        <dbReference type="Proteomes" id="UP000230481"/>
    </source>
</evidence>
<proteinExistence type="inferred from homology"/>
<comment type="pathway">
    <text evidence="2 12">Cell wall biogenesis; peptidoglycan biosynthesis.</text>
</comment>
<dbReference type="GO" id="GO:0008360">
    <property type="term" value="P:regulation of cell shape"/>
    <property type="evidence" value="ECO:0007669"/>
    <property type="project" value="UniProtKB-KW"/>
</dbReference>
<gene>
    <name evidence="12 14" type="primary">murA</name>
    <name evidence="14" type="ORF">COT82_01345</name>
</gene>
<name>A0A2M6WVF9_9BACT</name>
<evidence type="ECO:0000256" key="5">
    <source>
        <dbReference type="ARBA" id="ARBA00022679"/>
    </source>
</evidence>
<comment type="similarity">
    <text evidence="10 12">Belongs to the EPSP synthase family. MurA subfamily.</text>
</comment>
<dbReference type="GO" id="GO:0051301">
    <property type="term" value="P:cell division"/>
    <property type="evidence" value="ECO:0007669"/>
    <property type="project" value="UniProtKB-KW"/>
</dbReference>
<keyword evidence="12" id="KW-0670">Pyruvate</keyword>
<evidence type="ECO:0000256" key="1">
    <source>
        <dbReference type="ARBA" id="ARBA00004496"/>
    </source>
</evidence>
<dbReference type="GO" id="GO:0009252">
    <property type="term" value="P:peptidoglycan biosynthetic process"/>
    <property type="evidence" value="ECO:0007669"/>
    <property type="project" value="UniProtKB-UniRule"/>
</dbReference>
<comment type="catalytic activity">
    <reaction evidence="11 12">
        <text>phosphoenolpyruvate + UDP-N-acetyl-alpha-D-glucosamine = UDP-N-acetyl-3-O-(1-carboxyvinyl)-alpha-D-glucosamine + phosphate</text>
        <dbReference type="Rhea" id="RHEA:18681"/>
        <dbReference type="ChEBI" id="CHEBI:43474"/>
        <dbReference type="ChEBI" id="CHEBI:57705"/>
        <dbReference type="ChEBI" id="CHEBI:58702"/>
        <dbReference type="ChEBI" id="CHEBI:68483"/>
        <dbReference type="EC" id="2.5.1.7"/>
    </reaction>
</comment>
<dbReference type="InterPro" id="IPR005750">
    <property type="entry name" value="UDP_GlcNAc_COvinyl_MurA"/>
</dbReference>
<organism evidence="14 15">
    <name type="scientific">Candidatus Campbellbacteria bacterium CG10_big_fil_rev_8_21_14_0_10_35_52</name>
    <dbReference type="NCBI Taxonomy" id="1974527"/>
    <lineage>
        <taxon>Bacteria</taxon>
        <taxon>Candidatus Campbelliibacteriota</taxon>
    </lineage>
</organism>
<evidence type="ECO:0000256" key="10">
    <source>
        <dbReference type="ARBA" id="ARBA00038367"/>
    </source>
</evidence>
<dbReference type="PANTHER" id="PTHR43783">
    <property type="entry name" value="UDP-N-ACETYLGLUCOSAMINE 1-CARBOXYVINYLTRANSFERASE"/>
    <property type="match status" value="1"/>
</dbReference>
<accession>A0A2M6WVF9</accession>
<dbReference type="AlphaFoldDB" id="A0A2M6WVF9"/>
<dbReference type="CDD" id="cd01555">
    <property type="entry name" value="UdpNAET"/>
    <property type="match status" value="1"/>
</dbReference>
<feature type="binding site" evidence="12">
    <location>
        <position position="353"/>
    </location>
    <ligand>
        <name>UDP-N-acetyl-alpha-D-glucosamine</name>
        <dbReference type="ChEBI" id="CHEBI:57705"/>
    </ligand>
</feature>
<feature type="binding site" evidence="12">
    <location>
        <position position="131"/>
    </location>
    <ligand>
        <name>UDP-N-acetyl-alpha-D-glucosamine</name>
        <dbReference type="ChEBI" id="CHEBI:57705"/>
    </ligand>
</feature>
<feature type="active site" description="Proton donor" evidence="12">
    <location>
        <position position="155"/>
    </location>
</feature>